<dbReference type="InterPro" id="IPR025436">
    <property type="entry name" value="DUF4179"/>
</dbReference>
<comment type="caution">
    <text evidence="2">The sequence shown here is derived from an EMBL/GenBank/DDBJ whole genome shotgun (WGS) entry which is preliminary data.</text>
</comment>
<dbReference type="Gene3D" id="2.60.40.1630">
    <property type="entry name" value="bacillus anthracis domain"/>
    <property type="match status" value="1"/>
</dbReference>
<evidence type="ECO:0000259" key="1">
    <source>
        <dbReference type="Pfam" id="PF13786"/>
    </source>
</evidence>
<proteinExistence type="predicted"/>
<accession>A0ABV5BFI9</accession>
<keyword evidence="3" id="KW-1185">Reference proteome</keyword>
<dbReference type="EMBL" id="JBHILM010000041">
    <property type="protein sequence ID" value="MFB5684458.1"/>
    <property type="molecule type" value="Genomic_DNA"/>
</dbReference>
<reference evidence="2 3" key="1">
    <citation type="submission" date="2024-09" db="EMBL/GenBank/DDBJ databases">
        <authorList>
            <person name="Ruan L."/>
        </authorList>
    </citation>
    <scope>NUCLEOTIDE SEQUENCE [LARGE SCALE GENOMIC DNA]</scope>
    <source>
        <strain evidence="2 3">D33</strain>
    </source>
</reference>
<name>A0ABV5BFI9_9BACL</name>
<feature type="domain" description="DUF4179" evidence="1">
    <location>
        <begin position="59"/>
        <end position="133"/>
    </location>
</feature>
<organism evidence="2 3">
    <name type="scientific">Paenibacillus terreus</name>
    <dbReference type="NCBI Taxonomy" id="1387834"/>
    <lineage>
        <taxon>Bacteria</taxon>
        <taxon>Bacillati</taxon>
        <taxon>Bacillota</taxon>
        <taxon>Bacilli</taxon>
        <taxon>Bacillales</taxon>
        <taxon>Paenibacillaceae</taxon>
        <taxon>Paenibacillus</taxon>
    </lineage>
</organism>
<dbReference type="Pfam" id="PF13786">
    <property type="entry name" value="DUF4179"/>
    <property type="match status" value="1"/>
</dbReference>
<protein>
    <submittedName>
        <fullName evidence="2">DUF4179 domain-containing protein</fullName>
    </submittedName>
</protein>
<dbReference type="Proteomes" id="UP001580407">
    <property type="component" value="Unassembled WGS sequence"/>
</dbReference>
<sequence length="553" mass="62063">MKSFERLLEHQLKDDSSVPYPDFDAMWSRIESCGMREECGSRPTELSGIPGKGLRSRKILVACSLTALLAAAPVYAAFHYDWSSLLKFRSGVQSAIAQNLGQSIERSVTKEGVTLTLHTAVVDENRTVILYSLDIGERPSPIFNFNSMKLIDDAGNVIEGRYSDQRWDAANHRFTGYFEADWAPQSDTAHVRFIAEGLQLLAEAEKEIPFDSQNPKKQVFELNQDKLQKIELNSILQNPDKLMISSAVTFQDPAAKQWAYPELVAYKDGTPVKQLPGGAFGTPGENGEYTAVQYFKESDLSASGTTYKLQYMKETDRIQEQWSFPLVLNKKQMESGTIRQTLDLPLGEGEEATTLEQIVITPTQIRLIASHQQRFGAFPFTEYQLEVAGKVINSPTAWFGEEGNPHLSTLRIERPAQLSITKDTPVFLIGKHEVINHDGGDIPTVLTNISEQKQSITTRVGGYPVQWTYYMKDNDLYVETESSDPDFGGINQTYIGKGKERIIGKPLTINFVGDGDNKAVDVYKNFKGTKASVYIFFYSVEDVEKEMRIRLLP</sequence>
<evidence type="ECO:0000313" key="3">
    <source>
        <dbReference type="Proteomes" id="UP001580407"/>
    </source>
</evidence>
<evidence type="ECO:0000313" key="2">
    <source>
        <dbReference type="EMBL" id="MFB5684458.1"/>
    </source>
</evidence>
<gene>
    <name evidence="2" type="ORF">ACE3NQ_26490</name>
</gene>
<dbReference type="RefSeq" id="WP_375528140.1">
    <property type="nucleotide sequence ID" value="NZ_JBHILM010000041.1"/>
</dbReference>